<dbReference type="InterPro" id="IPR002347">
    <property type="entry name" value="SDR_fam"/>
</dbReference>
<gene>
    <name evidence="3" type="ORF">E2F43_07750</name>
</gene>
<evidence type="ECO:0000256" key="1">
    <source>
        <dbReference type="ARBA" id="ARBA00006484"/>
    </source>
</evidence>
<dbReference type="EMBL" id="SMSE01000002">
    <property type="protein sequence ID" value="TDG13427.1"/>
    <property type="molecule type" value="Genomic_DNA"/>
</dbReference>
<sequence>MSRLENRIALITGAASGIGLACARRYADEGATVIGVDLQPAADWHRQVAGNRGSALHQVDVTDGAALKRIADDTADRFGAIDILITAAGVGDGGPVNMVDEAVWDRVVDINLKGTFLAIKAVIEQMMSQRSGSIITVASVEGINGTEGGSAYNASKGGVVLLSKNVAIDYGRLGIRCNAICPGFIETPLLEDVMASMPDFRADIGKQIKLGRFGKPEEIAGAALFLASDDASYMTGQTLVVDGGYTAGHSHGIVELLGLV</sequence>
<dbReference type="OrthoDB" id="5725272at2"/>
<dbReference type="FunFam" id="3.40.50.720:FF:000084">
    <property type="entry name" value="Short-chain dehydrogenase reductase"/>
    <property type="match status" value="1"/>
</dbReference>
<dbReference type="PROSITE" id="PS51257">
    <property type="entry name" value="PROKAR_LIPOPROTEIN"/>
    <property type="match status" value="1"/>
</dbReference>
<dbReference type="PRINTS" id="PR00081">
    <property type="entry name" value="GDHRDH"/>
</dbReference>
<dbReference type="NCBIfam" id="NF005559">
    <property type="entry name" value="PRK07231.1"/>
    <property type="match status" value="1"/>
</dbReference>
<keyword evidence="2" id="KW-0560">Oxidoreductase</keyword>
<dbReference type="InterPro" id="IPR020904">
    <property type="entry name" value="Sc_DH/Rdtase_CS"/>
</dbReference>
<dbReference type="GO" id="GO:0016616">
    <property type="term" value="F:oxidoreductase activity, acting on the CH-OH group of donors, NAD or NADP as acceptor"/>
    <property type="evidence" value="ECO:0007669"/>
    <property type="project" value="TreeGrafter"/>
</dbReference>
<accession>A0A4R5LRS6</accession>
<dbReference type="AlphaFoldDB" id="A0A4R5LRS6"/>
<reference evidence="3 4" key="1">
    <citation type="submission" date="2019-03" db="EMBL/GenBank/DDBJ databases">
        <title>Seongchinamella monodicae gen. nov., sp. nov., a novel member of the Gammaproteobacteria isolated from a tidal mudflat of beach.</title>
        <authorList>
            <person name="Yang H.G."/>
            <person name="Kang J.W."/>
            <person name="Lee S.D."/>
        </authorList>
    </citation>
    <scope>NUCLEOTIDE SEQUENCE [LARGE SCALE GENOMIC DNA]</scope>
    <source>
        <strain evidence="3 4">GH4-78</strain>
    </source>
</reference>
<protein>
    <submittedName>
        <fullName evidence="3">SDR family oxidoreductase</fullName>
    </submittedName>
</protein>
<organism evidence="3 4">
    <name type="scientific">Seongchinamella unica</name>
    <dbReference type="NCBI Taxonomy" id="2547392"/>
    <lineage>
        <taxon>Bacteria</taxon>
        <taxon>Pseudomonadati</taxon>
        <taxon>Pseudomonadota</taxon>
        <taxon>Gammaproteobacteria</taxon>
        <taxon>Cellvibrionales</taxon>
        <taxon>Halieaceae</taxon>
        <taxon>Seongchinamella</taxon>
    </lineage>
</organism>
<dbReference type="InterPro" id="IPR036291">
    <property type="entry name" value="NAD(P)-bd_dom_sf"/>
</dbReference>
<dbReference type="SUPFAM" id="SSF51735">
    <property type="entry name" value="NAD(P)-binding Rossmann-fold domains"/>
    <property type="match status" value="1"/>
</dbReference>
<proteinExistence type="inferred from homology"/>
<dbReference type="PROSITE" id="PS00061">
    <property type="entry name" value="ADH_SHORT"/>
    <property type="match status" value="1"/>
</dbReference>
<evidence type="ECO:0000256" key="2">
    <source>
        <dbReference type="ARBA" id="ARBA00023002"/>
    </source>
</evidence>
<dbReference type="RefSeq" id="WP_133211389.1">
    <property type="nucleotide sequence ID" value="NZ_SMSE01000002.1"/>
</dbReference>
<name>A0A4R5LRS6_9GAMM</name>
<keyword evidence="4" id="KW-1185">Reference proteome</keyword>
<dbReference type="Pfam" id="PF13561">
    <property type="entry name" value="adh_short_C2"/>
    <property type="match status" value="1"/>
</dbReference>
<dbReference type="PANTHER" id="PTHR42760">
    <property type="entry name" value="SHORT-CHAIN DEHYDROGENASES/REDUCTASES FAMILY MEMBER"/>
    <property type="match status" value="1"/>
</dbReference>
<comment type="caution">
    <text evidence="3">The sequence shown here is derived from an EMBL/GenBank/DDBJ whole genome shotgun (WGS) entry which is preliminary data.</text>
</comment>
<dbReference type="Proteomes" id="UP000295554">
    <property type="component" value="Unassembled WGS sequence"/>
</dbReference>
<evidence type="ECO:0000313" key="4">
    <source>
        <dbReference type="Proteomes" id="UP000295554"/>
    </source>
</evidence>
<comment type="similarity">
    <text evidence="1">Belongs to the short-chain dehydrogenases/reductases (SDR) family.</text>
</comment>
<dbReference type="Gene3D" id="3.40.50.720">
    <property type="entry name" value="NAD(P)-binding Rossmann-like Domain"/>
    <property type="match status" value="1"/>
</dbReference>
<dbReference type="PANTHER" id="PTHR42760:SF115">
    <property type="entry name" value="3-OXOACYL-[ACYL-CARRIER-PROTEIN] REDUCTASE FABG"/>
    <property type="match status" value="1"/>
</dbReference>
<dbReference type="PRINTS" id="PR00080">
    <property type="entry name" value="SDRFAMILY"/>
</dbReference>
<evidence type="ECO:0000313" key="3">
    <source>
        <dbReference type="EMBL" id="TDG13427.1"/>
    </source>
</evidence>